<accession>A0A8S1ET79</accession>
<feature type="compositionally biased region" description="Basic and acidic residues" evidence="1">
    <location>
        <begin position="55"/>
        <end position="67"/>
    </location>
</feature>
<evidence type="ECO:0000256" key="1">
    <source>
        <dbReference type="SAM" id="MobiDB-lite"/>
    </source>
</evidence>
<dbReference type="OrthoDB" id="5868204at2759"/>
<dbReference type="EMBL" id="CADEPM010000004">
    <property type="protein sequence ID" value="CAB3404488.1"/>
    <property type="molecule type" value="Genomic_DNA"/>
</dbReference>
<organism evidence="2 3">
    <name type="scientific">Caenorhabditis bovis</name>
    <dbReference type="NCBI Taxonomy" id="2654633"/>
    <lineage>
        <taxon>Eukaryota</taxon>
        <taxon>Metazoa</taxon>
        <taxon>Ecdysozoa</taxon>
        <taxon>Nematoda</taxon>
        <taxon>Chromadorea</taxon>
        <taxon>Rhabditida</taxon>
        <taxon>Rhabditina</taxon>
        <taxon>Rhabditomorpha</taxon>
        <taxon>Rhabditoidea</taxon>
        <taxon>Rhabditidae</taxon>
        <taxon>Peloderinae</taxon>
        <taxon>Caenorhabditis</taxon>
    </lineage>
</organism>
<reference evidence="2 3" key="1">
    <citation type="submission" date="2020-04" db="EMBL/GenBank/DDBJ databases">
        <authorList>
            <person name="Laetsch R D."/>
            <person name="Stevens L."/>
            <person name="Kumar S."/>
            <person name="Blaxter L. M."/>
        </authorList>
    </citation>
    <scope>NUCLEOTIDE SEQUENCE [LARGE SCALE GENOMIC DNA]</scope>
</reference>
<evidence type="ECO:0000313" key="3">
    <source>
        <dbReference type="Proteomes" id="UP000494206"/>
    </source>
</evidence>
<dbReference type="InterPro" id="IPR008569">
    <property type="entry name" value="DUF851"/>
</dbReference>
<evidence type="ECO:0000313" key="2">
    <source>
        <dbReference type="EMBL" id="CAB3404488.1"/>
    </source>
</evidence>
<comment type="caution">
    <text evidence="2">The sequence shown here is derived from an EMBL/GenBank/DDBJ whole genome shotgun (WGS) entry which is preliminary data.</text>
</comment>
<proteinExistence type="predicted"/>
<sequence>MLNLQQSMKSKRGVLRNKKVLQAIHNAHDKKKKESILHSLMNTSSHNERSQNSNRPEHSFGSDEPRLRAQSSEDCAVHRLDPTTPKDLHIMTREIDEDDVNKLMAKLKEKPKTEAPPIQLDAKTQLVLDRVTRKKNVVRYMSGEKNKKKGSSRQPTKHSMPSLATPASDSASAISAVRLIDHREDNVKTAMFPVDLHNSPSFSMIEDDNYDNVPKLEEVLKMPSENIFSLTGNPTWMDYLEPTEEDKEGVEEVCPVGSEHIEMFHEKKFKMKSPPDGKIQLDQWLPLAKLQTRDEVYFTSDIVFCNTLRSLINVSSAKNLKPGDRPPPVISSNEMKTQCDDEALSVSISDPTPQKYYSYSRDNPIVSARSRTFIDKTIKSNKELN</sequence>
<name>A0A8S1ET79_9PELO</name>
<dbReference type="Pfam" id="PF05867">
    <property type="entry name" value="DUF851"/>
    <property type="match status" value="2"/>
</dbReference>
<dbReference type="AlphaFoldDB" id="A0A8S1ET79"/>
<dbReference type="Proteomes" id="UP000494206">
    <property type="component" value="Unassembled WGS sequence"/>
</dbReference>
<feature type="compositionally biased region" description="Polar residues" evidence="1">
    <location>
        <begin position="43"/>
        <end position="54"/>
    </location>
</feature>
<protein>
    <submittedName>
        <fullName evidence="2">Uncharacterized protein</fullName>
    </submittedName>
</protein>
<feature type="region of interest" description="Disordered" evidence="1">
    <location>
        <begin position="140"/>
        <end position="171"/>
    </location>
</feature>
<gene>
    <name evidence="2" type="ORF">CBOVIS_LOCUS6813</name>
</gene>
<keyword evidence="3" id="KW-1185">Reference proteome</keyword>
<feature type="region of interest" description="Disordered" evidence="1">
    <location>
        <begin position="43"/>
        <end position="90"/>
    </location>
</feature>
<feature type="compositionally biased region" description="Basic and acidic residues" evidence="1">
    <location>
        <begin position="75"/>
        <end position="90"/>
    </location>
</feature>